<sequence>MSPLSALQTLKAVFGFDDFRGGQQAVVSRVLEGHSTAAIFATGAGKSLCYQLPALHLPHLTLVVSPLLALMQDQLAFLTRHGVAAASIDSTQDRATTQEVMERVKSGELKILMVSVERLKNERFRHFLRQVQISLLVVDEAHCLSEWGHNFRPDYLKLPDYQREFAIPQVLLLTATAPPAVIADMGEKFAIAPENVITTGFYRSNLELLVAPAKKDRQQQLITWLKPQMQPGSEAPTIIYVTLQQTAEQVARTLAAQGINAQAYHAGLDAQRRDEIQRQFMGGESPCIVATIAFGMGIDKGDIRNVVHYDLPKSIENYSQEIGRAGRDGQPSTCLTMAGQDGLRVLENFVYGDTPEFGGIVHLLEEIAAAGKTPDHQWEVLLNTLSRDTNIRPLPLKTLLVRLEMHGIIAPRFAFLAEYRLRYHIEPIELASRFEGERAAFVRLIVDNIPIARTWGTVDFERLNNAGQTQQIDASRARAITALEYFQDKGWLTLEGKRMTDVYEICQPDVAVEALASQLYDDCLMRERIEIDRLQSMLALFESETCLTRRLAEHFGDSSFGDSSFGNSTFGNRTFDVLPDTEPGRCGHCSVCYGHSVRLPETSPEPPLTAADFQRYATPLMERHIKQLDQPPNAQRLAHFLCGLTMPVFTPLKARSLHGFAIFEQRAYPEVRQWAEAMLGG</sequence>
<comment type="similarity">
    <text evidence="1">Belongs to the helicase family. RecQ subfamily.</text>
</comment>
<dbReference type="GO" id="GO:0003677">
    <property type="term" value="F:DNA binding"/>
    <property type="evidence" value="ECO:0007669"/>
    <property type="project" value="UniProtKB-KW"/>
</dbReference>
<dbReference type="AlphaFoldDB" id="A0A365TTB4"/>
<dbReference type="PROSITE" id="PS51192">
    <property type="entry name" value="HELICASE_ATP_BIND_1"/>
    <property type="match status" value="1"/>
</dbReference>
<evidence type="ECO:0000259" key="14">
    <source>
        <dbReference type="PROSITE" id="PS51194"/>
    </source>
</evidence>
<accession>A0A365TTB4</accession>
<dbReference type="Pfam" id="PF00270">
    <property type="entry name" value="DEAD"/>
    <property type="match status" value="1"/>
</dbReference>
<evidence type="ECO:0000256" key="11">
    <source>
        <dbReference type="ARBA" id="ARBA00044535"/>
    </source>
</evidence>
<dbReference type="Pfam" id="PF16124">
    <property type="entry name" value="RecQ_Zn_bind"/>
    <property type="match status" value="1"/>
</dbReference>
<dbReference type="PROSITE" id="PS51194">
    <property type="entry name" value="HELICASE_CTER"/>
    <property type="match status" value="1"/>
</dbReference>
<dbReference type="GO" id="GO:0005524">
    <property type="term" value="F:ATP binding"/>
    <property type="evidence" value="ECO:0007669"/>
    <property type="project" value="UniProtKB-KW"/>
</dbReference>
<comment type="caution">
    <text evidence="15">The sequence shown here is derived from an EMBL/GenBank/DDBJ whole genome shotgun (WGS) entry which is preliminary data.</text>
</comment>
<dbReference type="InterPro" id="IPR027417">
    <property type="entry name" value="P-loop_NTPase"/>
</dbReference>
<name>A0A365TTB4_9GAMM</name>
<dbReference type="InterPro" id="IPR001650">
    <property type="entry name" value="Helicase_C-like"/>
</dbReference>
<dbReference type="RefSeq" id="WP_113268558.1">
    <property type="nucleotide sequence ID" value="NZ_QNTU01000002.1"/>
</dbReference>
<dbReference type="OrthoDB" id="9760034at2"/>
<evidence type="ECO:0000256" key="9">
    <source>
        <dbReference type="ARBA" id="ARBA00034617"/>
    </source>
</evidence>
<evidence type="ECO:0000256" key="2">
    <source>
        <dbReference type="ARBA" id="ARBA00022723"/>
    </source>
</evidence>
<dbReference type="InterPro" id="IPR032284">
    <property type="entry name" value="RecQ_Zn-bd"/>
</dbReference>
<dbReference type="Gene3D" id="3.40.50.300">
    <property type="entry name" value="P-loop containing nucleotide triphosphate hydrolases"/>
    <property type="match status" value="2"/>
</dbReference>
<dbReference type="GO" id="GO:0006281">
    <property type="term" value="P:DNA repair"/>
    <property type="evidence" value="ECO:0007669"/>
    <property type="project" value="TreeGrafter"/>
</dbReference>
<dbReference type="InterPro" id="IPR011545">
    <property type="entry name" value="DEAD/DEAH_box_helicase_dom"/>
</dbReference>
<dbReference type="Pfam" id="PF00271">
    <property type="entry name" value="Helicase_C"/>
    <property type="match status" value="1"/>
</dbReference>
<dbReference type="EC" id="5.6.2.4" evidence="10"/>
<dbReference type="GO" id="GO:0009378">
    <property type="term" value="F:four-way junction helicase activity"/>
    <property type="evidence" value="ECO:0007669"/>
    <property type="project" value="TreeGrafter"/>
</dbReference>
<keyword evidence="4" id="KW-0378">Hydrolase</keyword>
<evidence type="ECO:0000256" key="7">
    <source>
        <dbReference type="ARBA" id="ARBA00023125"/>
    </source>
</evidence>
<keyword evidence="6" id="KW-0067">ATP-binding</keyword>
<evidence type="ECO:0000256" key="3">
    <source>
        <dbReference type="ARBA" id="ARBA00022741"/>
    </source>
</evidence>
<evidence type="ECO:0000256" key="10">
    <source>
        <dbReference type="ARBA" id="ARBA00034808"/>
    </source>
</evidence>
<dbReference type="GO" id="GO:0005737">
    <property type="term" value="C:cytoplasm"/>
    <property type="evidence" value="ECO:0007669"/>
    <property type="project" value="TreeGrafter"/>
</dbReference>
<evidence type="ECO:0000259" key="13">
    <source>
        <dbReference type="PROSITE" id="PS51192"/>
    </source>
</evidence>
<evidence type="ECO:0000256" key="8">
    <source>
        <dbReference type="ARBA" id="ARBA00023235"/>
    </source>
</evidence>
<evidence type="ECO:0000256" key="12">
    <source>
        <dbReference type="ARBA" id="ARBA00044550"/>
    </source>
</evidence>
<keyword evidence="5" id="KW-0347">Helicase</keyword>
<dbReference type="GO" id="GO:0046872">
    <property type="term" value="F:metal ion binding"/>
    <property type="evidence" value="ECO:0007669"/>
    <property type="project" value="UniProtKB-KW"/>
</dbReference>
<dbReference type="InterPro" id="IPR004589">
    <property type="entry name" value="DNA_helicase_ATP-dep_RecQ"/>
</dbReference>
<evidence type="ECO:0000256" key="4">
    <source>
        <dbReference type="ARBA" id="ARBA00022801"/>
    </source>
</evidence>
<dbReference type="GO" id="GO:0006310">
    <property type="term" value="P:DNA recombination"/>
    <property type="evidence" value="ECO:0007669"/>
    <property type="project" value="InterPro"/>
</dbReference>
<evidence type="ECO:0000313" key="16">
    <source>
        <dbReference type="Proteomes" id="UP000252204"/>
    </source>
</evidence>
<dbReference type="NCBIfam" id="TIGR00614">
    <property type="entry name" value="recQ_fam"/>
    <property type="match status" value="1"/>
</dbReference>
<evidence type="ECO:0000313" key="15">
    <source>
        <dbReference type="EMBL" id="RBI68586.1"/>
    </source>
</evidence>
<keyword evidence="8" id="KW-0413">Isomerase</keyword>
<keyword evidence="2" id="KW-0479">Metal-binding</keyword>
<dbReference type="GO" id="GO:0043590">
    <property type="term" value="C:bacterial nucleoid"/>
    <property type="evidence" value="ECO:0007669"/>
    <property type="project" value="TreeGrafter"/>
</dbReference>
<comment type="catalytic activity">
    <reaction evidence="9">
        <text>Couples ATP hydrolysis with the unwinding of duplex DNA by translocating in the 3'-5' direction.</text>
        <dbReference type="EC" id="5.6.2.4"/>
    </reaction>
</comment>
<dbReference type="PROSITE" id="PS00690">
    <property type="entry name" value="DEAH_ATP_HELICASE"/>
    <property type="match status" value="1"/>
</dbReference>
<dbReference type="CDD" id="cd18018">
    <property type="entry name" value="DEXHc_RecQ4-like"/>
    <property type="match status" value="1"/>
</dbReference>
<dbReference type="EMBL" id="QNTU01000002">
    <property type="protein sequence ID" value="RBI68586.1"/>
    <property type="molecule type" value="Genomic_DNA"/>
</dbReference>
<dbReference type="SUPFAM" id="SSF52540">
    <property type="entry name" value="P-loop containing nucleoside triphosphate hydrolases"/>
    <property type="match status" value="1"/>
</dbReference>
<dbReference type="GO" id="GO:0030894">
    <property type="term" value="C:replisome"/>
    <property type="evidence" value="ECO:0007669"/>
    <property type="project" value="TreeGrafter"/>
</dbReference>
<organism evidence="15 16">
    <name type="scientific">Vreelandella sulfidaeris</name>
    <dbReference type="NCBI Taxonomy" id="115553"/>
    <lineage>
        <taxon>Bacteria</taxon>
        <taxon>Pseudomonadati</taxon>
        <taxon>Pseudomonadota</taxon>
        <taxon>Gammaproteobacteria</taxon>
        <taxon>Oceanospirillales</taxon>
        <taxon>Halomonadaceae</taxon>
        <taxon>Vreelandella</taxon>
    </lineage>
</organism>
<keyword evidence="3" id="KW-0547">Nucleotide-binding</keyword>
<dbReference type="InterPro" id="IPR014001">
    <property type="entry name" value="Helicase_ATP-bd"/>
</dbReference>
<dbReference type="InterPro" id="IPR002464">
    <property type="entry name" value="DNA/RNA_helicase_DEAH_CS"/>
</dbReference>
<dbReference type="Gene3D" id="1.10.10.10">
    <property type="entry name" value="Winged helix-like DNA-binding domain superfamily/Winged helix DNA-binding domain"/>
    <property type="match status" value="1"/>
</dbReference>
<evidence type="ECO:0000256" key="5">
    <source>
        <dbReference type="ARBA" id="ARBA00022806"/>
    </source>
</evidence>
<keyword evidence="7" id="KW-0238">DNA-binding</keyword>
<dbReference type="GO" id="GO:0016787">
    <property type="term" value="F:hydrolase activity"/>
    <property type="evidence" value="ECO:0007669"/>
    <property type="project" value="UniProtKB-KW"/>
</dbReference>
<protein>
    <recommendedName>
        <fullName evidence="11">ATP-dependent DNA helicase RecQ</fullName>
        <ecNumber evidence="10">5.6.2.4</ecNumber>
    </recommendedName>
    <alternativeName>
        <fullName evidence="12">DNA 3'-5' helicase RecQ</fullName>
    </alternativeName>
</protein>
<dbReference type="Proteomes" id="UP000252204">
    <property type="component" value="Unassembled WGS sequence"/>
</dbReference>
<dbReference type="InterPro" id="IPR036388">
    <property type="entry name" value="WH-like_DNA-bd_sf"/>
</dbReference>
<dbReference type="SMART" id="SM00490">
    <property type="entry name" value="HELICc"/>
    <property type="match status" value="1"/>
</dbReference>
<keyword evidence="16" id="KW-1185">Reference proteome</keyword>
<dbReference type="GO" id="GO:0043138">
    <property type="term" value="F:3'-5' DNA helicase activity"/>
    <property type="evidence" value="ECO:0007669"/>
    <property type="project" value="UniProtKB-EC"/>
</dbReference>
<feature type="domain" description="Helicase ATP-binding" evidence="13">
    <location>
        <begin position="27"/>
        <end position="195"/>
    </location>
</feature>
<evidence type="ECO:0000256" key="6">
    <source>
        <dbReference type="ARBA" id="ARBA00022840"/>
    </source>
</evidence>
<dbReference type="PANTHER" id="PTHR13710:SF105">
    <property type="entry name" value="ATP-DEPENDENT DNA HELICASE Q1"/>
    <property type="match status" value="1"/>
</dbReference>
<dbReference type="PANTHER" id="PTHR13710">
    <property type="entry name" value="DNA HELICASE RECQ FAMILY MEMBER"/>
    <property type="match status" value="1"/>
</dbReference>
<feature type="domain" description="Helicase C-terminal" evidence="14">
    <location>
        <begin position="217"/>
        <end position="368"/>
    </location>
</feature>
<evidence type="ECO:0000256" key="1">
    <source>
        <dbReference type="ARBA" id="ARBA00005446"/>
    </source>
</evidence>
<reference evidence="16" key="1">
    <citation type="submission" date="2018-06" db="EMBL/GenBank/DDBJ databases">
        <title>Whole genome sequencing of four bacterial strains from South Shetland trench revealing bio-synthetic gene clusters.</title>
        <authorList>
            <person name="Abdel-Mageed W.M."/>
            <person name="Lehri B."/>
            <person name="Jarmusch S."/>
            <person name="Miranda K."/>
            <person name="Goodfellow M."/>
            <person name="Jaspars M."/>
            <person name="Karlyshev A.V."/>
        </authorList>
    </citation>
    <scope>NUCLEOTIDE SEQUENCE [LARGE SCALE GENOMIC DNA]</scope>
    <source>
        <strain evidence="16">SST4</strain>
    </source>
</reference>
<proteinExistence type="inferred from homology"/>
<gene>
    <name evidence="15" type="ORF">DQ400_04195</name>
</gene>
<dbReference type="SMART" id="SM00487">
    <property type="entry name" value="DEXDc"/>
    <property type="match status" value="1"/>
</dbReference>